<accession>A0ABT0AF57</accession>
<reference evidence="9" key="1">
    <citation type="submission" date="2022-03" db="EMBL/GenBank/DDBJ databases">
        <title>Identification of a novel bacterium isolated from mangrove sediments.</title>
        <authorList>
            <person name="Pan X."/>
        </authorList>
    </citation>
    <scope>NUCLEOTIDE SEQUENCE</scope>
    <source>
        <strain evidence="9">B2637</strain>
    </source>
</reference>
<proteinExistence type="predicted"/>
<dbReference type="InterPro" id="IPR025857">
    <property type="entry name" value="MacB_PCD"/>
</dbReference>
<feature type="transmembrane region" description="Helical" evidence="6">
    <location>
        <begin position="306"/>
        <end position="329"/>
    </location>
</feature>
<feature type="transmembrane region" description="Helical" evidence="6">
    <location>
        <begin position="349"/>
        <end position="373"/>
    </location>
</feature>
<dbReference type="Pfam" id="PF02687">
    <property type="entry name" value="FtsX"/>
    <property type="match status" value="2"/>
</dbReference>
<evidence type="ECO:0000313" key="10">
    <source>
        <dbReference type="Proteomes" id="UP001162802"/>
    </source>
</evidence>
<sequence length="842" mass="87825">MSEQALPWATAWKIARRDLHARFKGLRLLLVCLFLGVGALAAIGTLTGSIERELTSRGREVLGGDIELRMWQRGLTEPERTALHELGTVSEGTRMQAIARKGDLTAPVALKAVDANWPLYGTLALADGRDVGAPPSGTSWIARGTAARLGLEVGDSFSLGGETVRVGGIIASDPEQLSEGFALGDLAIAAADLPAKANLTAPGAMYRSAVRVRFDAPSRDAETTAEALTDTFGEDAFEVRTHEAASPSTARFVERMGQFLILVGLAALVIAGIGIGGGVSSYLEARRSSIATLKVLGATSRDIARIYLLQVGSAALAGSLAGLVAGIAVTPLLARALGDLLPVDTGTTIAPAALATAAAYGLLVALIFAAPPLARARSFPAMALMRAGVSPLRANLRTLALPVGLGLAAIVALALVNAAQPMVTLGFLAGSALLLGLLAALGLGIRKLATRLPRPGDPILRAGLANLSRPGAQTGALVTALGFGLSAFVLIAAIQTSLDGNMRTALPDRAPDYFVLDIPKAGAEDFRATVERTLPGSSVRIVPNLRGRVIAYGPRDAMTRVADLDERPEGAWALRGERGLTYAETVPEGSTVTSGQWWAANYSGEPLVSIDEEFAEAVGLKVGDYLTVSLLGVERTARIAALRRIDWDTMGFNFVMVFSPNTLADAPHNLAATIETGGEGTARDFLPVLAREFPSSSVIETGSLLTEARGILDQMTLAILAAASVAVLAGLAVLLGAIAAARASRTYDNVILRVLGASRRQLLVLQIVEYGALALVLGLVALALGSAMAWAVITQLFEFEWLPDWPRILAVLAAGLVLVLAFALGGSLPQLRARPARALREL</sequence>
<feature type="transmembrane region" description="Helical" evidence="6">
    <location>
        <begin position="717"/>
        <end position="741"/>
    </location>
</feature>
<feature type="domain" description="MacB-like periplasmic core" evidence="8">
    <location>
        <begin position="30"/>
        <end position="188"/>
    </location>
</feature>
<feature type="transmembrane region" description="Helical" evidence="6">
    <location>
        <begin position="762"/>
        <end position="793"/>
    </location>
</feature>
<organism evidence="9 10">
    <name type="scientific">Novosphingobium mangrovi</name>
    <name type="common">ex Hu et al. 2023</name>
    <dbReference type="NCBI Taxonomy" id="2930094"/>
    <lineage>
        <taxon>Bacteria</taxon>
        <taxon>Pseudomonadati</taxon>
        <taxon>Pseudomonadota</taxon>
        <taxon>Alphaproteobacteria</taxon>
        <taxon>Sphingomonadales</taxon>
        <taxon>Sphingomonadaceae</taxon>
        <taxon>Novosphingobium</taxon>
    </lineage>
</organism>
<feature type="transmembrane region" description="Helical" evidence="6">
    <location>
        <begin position="259"/>
        <end position="285"/>
    </location>
</feature>
<dbReference type="Pfam" id="PF12704">
    <property type="entry name" value="MacB_PCD"/>
    <property type="match status" value="1"/>
</dbReference>
<comment type="subcellular location">
    <subcellularLocation>
        <location evidence="1">Cell membrane</location>
        <topology evidence="1">Multi-pass membrane protein</topology>
    </subcellularLocation>
</comment>
<dbReference type="RefSeq" id="WP_243801254.1">
    <property type="nucleotide sequence ID" value="NZ_JALHAT010000026.1"/>
</dbReference>
<evidence type="ECO:0000256" key="6">
    <source>
        <dbReference type="SAM" id="Phobius"/>
    </source>
</evidence>
<dbReference type="EMBL" id="JALHAT010000026">
    <property type="protein sequence ID" value="MCJ1961821.1"/>
    <property type="molecule type" value="Genomic_DNA"/>
</dbReference>
<dbReference type="InterPro" id="IPR003838">
    <property type="entry name" value="ABC3_permease_C"/>
</dbReference>
<evidence type="ECO:0000259" key="8">
    <source>
        <dbReference type="Pfam" id="PF12704"/>
    </source>
</evidence>
<comment type="caution">
    <text evidence="9">The sequence shown here is derived from an EMBL/GenBank/DDBJ whole genome shotgun (WGS) entry which is preliminary data.</text>
</comment>
<feature type="domain" description="ABC3 transporter permease C-terminal" evidence="7">
    <location>
        <begin position="722"/>
        <end position="824"/>
    </location>
</feature>
<dbReference type="InterPro" id="IPR038766">
    <property type="entry name" value="Membrane_comp_ABC_pdt"/>
</dbReference>
<feature type="domain" description="ABC3 transporter permease C-terminal" evidence="7">
    <location>
        <begin position="262"/>
        <end position="379"/>
    </location>
</feature>
<name>A0ABT0AF57_9SPHN</name>
<feature type="transmembrane region" description="Helical" evidence="6">
    <location>
        <begin position="394"/>
        <end position="416"/>
    </location>
</feature>
<evidence type="ECO:0000259" key="7">
    <source>
        <dbReference type="Pfam" id="PF02687"/>
    </source>
</evidence>
<protein>
    <submittedName>
        <fullName evidence="9">FtsX-like permease family protein</fullName>
    </submittedName>
</protein>
<feature type="transmembrane region" description="Helical" evidence="6">
    <location>
        <begin position="422"/>
        <end position="445"/>
    </location>
</feature>
<keyword evidence="3 6" id="KW-0812">Transmembrane</keyword>
<feature type="transmembrane region" description="Helical" evidence="6">
    <location>
        <begin position="26"/>
        <end position="46"/>
    </location>
</feature>
<keyword evidence="2" id="KW-1003">Cell membrane</keyword>
<evidence type="ECO:0000256" key="1">
    <source>
        <dbReference type="ARBA" id="ARBA00004651"/>
    </source>
</evidence>
<dbReference type="Proteomes" id="UP001162802">
    <property type="component" value="Unassembled WGS sequence"/>
</dbReference>
<evidence type="ECO:0000256" key="2">
    <source>
        <dbReference type="ARBA" id="ARBA00022475"/>
    </source>
</evidence>
<keyword evidence="5 6" id="KW-0472">Membrane</keyword>
<evidence type="ECO:0000256" key="4">
    <source>
        <dbReference type="ARBA" id="ARBA00022989"/>
    </source>
</evidence>
<dbReference type="PANTHER" id="PTHR30287:SF1">
    <property type="entry name" value="INNER MEMBRANE PROTEIN"/>
    <property type="match status" value="1"/>
</dbReference>
<keyword evidence="10" id="KW-1185">Reference proteome</keyword>
<evidence type="ECO:0000256" key="5">
    <source>
        <dbReference type="ARBA" id="ARBA00023136"/>
    </source>
</evidence>
<evidence type="ECO:0000256" key="3">
    <source>
        <dbReference type="ARBA" id="ARBA00022692"/>
    </source>
</evidence>
<dbReference type="PANTHER" id="PTHR30287">
    <property type="entry name" value="MEMBRANE COMPONENT OF PREDICTED ABC SUPERFAMILY METABOLITE UPTAKE TRANSPORTER"/>
    <property type="match status" value="1"/>
</dbReference>
<gene>
    <name evidence="9" type="ORF">MTR65_14090</name>
</gene>
<feature type="transmembrane region" description="Helical" evidence="6">
    <location>
        <begin position="805"/>
        <end position="824"/>
    </location>
</feature>
<evidence type="ECO:0000313" key="9">
    <source>
        <dbReference type="EMBL" id="MCJ1961821.1"/>
    </source>
</evidence>
<keyword evidence="4 6" id="KW-1133">Transmembrane helix</keyword>
<feature type="transmembrane region" description="Helical" evidence="6">
    <location>
        <begin position="476"/>
        <end position="494"/>
    </location>
</feature>